<proteinExistence type="predicted"/>
<sequence>MVKVGAGVRRLRPHVLGLNQWAGSDPKNQEDGAGQVLTLRTKRMALGRMVKVGAGVRRLRPHVLGLNQWAGSDPKNQEDGAGQVLTIRTKRVALGRF</sequence>
<dbReference type="Proteomes" id="UP001497482">
    <property type="component" value="Chromosome 22"/>
</dbReference>
<evidence type="ECO:0000313" key="1">
    <source>
        <dbReference type="EMBL" id="CAL1597632.1"/>
    </source>
</evidence>
<gene>
    <name evidence="1" type="ORF">KC01_LOCUS26128</name>
</gene>
<dbReference type="EMBL" id="OZ035844">
    <property type="protein sequence ID" value="CAL1597632.1"/>
    <property type="molecule type" value="Genomic_DNA"/>
</dbReference>
<keyword evidence="2" id="KW-1185">Reference proteome</keyword>
<protein>
    <submittedName>
        <fullName evidence="1">Uncharacterized protein</fullName>
    </submittedName>
</protein>
<dbReference type="AlphaFoldDB" id="A0AAV2L5M0"/>
<evidence type="ECO:0000313" key="2">
    <source>
        <dbReference type="Proteomes" id="UP001497482"/>
    </source>
</evidence>
<accession>A0AAV2L5M0</accession>
<name>A0AAV2L5M0_KNICA</name>
<organism evidence="1 2">
    <name type="scientific">Knipowitschia caucasica</name>
    <name type="common">Caucasian dwarf goby</name>
    <name type="synonym">Pomatoschistus caucasicus</name>
    <dbReference type="NCBI Taxonomy" id="637954"/>
    <lineage>
        <taxon>Eukaryota</taxon>
        <taxon>Metazoa</taxon>
        <taxon>Chordata</taxon>
        <taxon>Craniata</taxon>
        <taxon>Vertebrata</taxon>
        <taxon>Euteleostomi</taxon>
        <taxon>Actinopterygii</taxon>
        <taxon>Neopterygii</taxon>
        <taxon>Teleostei</taxon>
        <taxon>Neoteleostei</taxon>
        <taxon>Acanthomorphata</taxon>
        <taxon>Gobiaria</taxon>
        <taxon>Gobiiformes</taxon>
        <taxon>Gobioidei</taxon>
        <taxon>Gobiidae</taxon>
        <taxon>Gobiinae</taxon>
        <taxon>Knipowitschia</taxon>
    </lineage>
</organism>
<reference evidence="1 2" key="1">
    <citation type="submission" date="2024-04" db="EMBL/GenBank/DDBJ databases">
        <authorList>
            <person name="Waldvogel A.-M."/>
            <person name="Schoenle A."/>
        </authorList>
    </citation>
    <scope>NUCLEOTIDE SEQUENCE [LARGE SCALE GENOMIC DNA]</scope>
</reference>